<name>A0A4R2GY29_9ACTN</name>
<feature type="region of interest" description="Disordered" evidence="1">
    <location>
        <begin position="33"/>
        <end position="69"/>
    </location>
</feature>
<reference evidence="3 4" key="1">
    <citation type="journal article" date="2015" name="Stand. Genomic Sci.">
        <title>Genomic Encyclopedia of Bacterial and Archaeal Type Strains, Phase III: the genomes of soil and plant-associated and newly described type strains.</title>
        <authorList>
            <person name="Whitman W.B."/>
            <person name="Woyke T."/>
            <person name="Klenk H.P."/>
            <person name="Zhou Y."/>
            <person name="Lilburn T.G."/>
            <person name="Beck B.J."/>
            <person name="De Vos P."/>
            <person name="Vandamme P."/>
            <person name="Eisen J.A."/>
            <person name="Garrity G."/>
            <person name="Hugenholtz P."/>
            <person name="Kyrpides N.C."/>
        </authorList>
    </citation>
    <scope>NUCLEOTIDE SEQUENCE [LARGE SCALE GENOMIC DNA]</scope>
    <source>
        <strain evidence="3 4">VKM Ac-2572</strain>
    </source>
</reference>
<accession>A0A4R2GY29</accession>
<organism evidence="3 4">
    <name type="scientific">Kribbella steppae</name>
    <dbReference type="NCBI Taxonomy" id="2512223"/>
    <lineage>
        <taxon>Bacteria</taxon>
        <taxon>Bacillati</taxon>
        <taxon>Actinomycetota</taxon>
        <taxon>Actinomycetes</taxon>
        <taxon>Propionibacteriales</taxon>
        <taxon>Kribbellaceae</taxon>
        <taxon>Kribbella</taxon>
    </lineage>
</organism>
<proteinExistence type="predicted"/>
<comment type="caution">
    <text evidence="3">The sequence shown here is derived from an EMBL/GenBank/DDBJ whole genome shotgun (WGS) entry which is preliminary data.</text>
</comment>
<feature type="compositionally biased region" description="Low complexity" evidence="1">
    <location>
        <begin position="55"/>
        <end position="69"/>
    </location>
</feature>
<dbReference type="Proteomes" id="UP000294508">
    <property type="component" value="Unassembled WGS sequence"/>
</dbReference>
<dbReference type="AlphaFoldDB" id="A0A4R2GY29"/>
<evidence type="ECO:0000256" key="2">
    <source>
        <dbReference type="SAM" id="SignalP"/>
    </source>
</evidence>
<protein>
    <recommendedName>
        <fullName evidence="5">PknH-like protein</fullName>
    </recommendedName>
</protein>
<dbReference type="PROSITE" id="PS51257">
    <property type="entry name" value="PROKAR_LIPOPROTEIN"/>
    <property type="match status" value="1"/>
</dbReference>
<sequence length="246" mass="25639">MYGRGVRRVTATAGLIGLALGLVACGNEATGGTPAGNAGATPSMTPSTTPERSVPEPVKTPTMVPTPTTKPAAVQLRTSMLLTGPDVAKADPNRGWITTTGSADPICGPSSIRSNGVRGSLNRNFTTELDASGGQWLTRYDDVRAAKAAYDKIIATIKSCKALDPAPTHARKMTENRTLPLGDATAILRWYDYPLPSDPGSEPGGFPYAVTRKGNVVSVLAFREMGDGVAPANFEKLTRAAAARLG</sequence>
<feature type="chain" id="PRO_5039113573" description="PknH-like protein" evidence="2">
    <location>
        <begin position="25"/>
        <end position="246"/>
    </location>
</feature>
<gene>
    <name evidence="3" type="ORF">EV652_12253</name>
</gene>
<evidence type="ECO:0000313" key="3">
    <source>
        <dbReference type="EMBL" id="TCO15395.1"/>
    </source>
</evidence>
<feature type="compositionally biased region" description="Low complexity" evidence="1">
    <location>
        <begin position="33"/>
        <end position="42"/>
    </location>
</feature>
<evidence type="ECO:0008006" key="5">
    <source>
        <dbReference type="Google" id="ProtNLM"/>
    </source>
</evidence>
<evidence type="ECO:0000313" key="4">
    <source>
        <dbReference type="Proteomes" id="UP000294508"/>
    </source>
</evidence>
<feature type="signal peptide" evidence="2">
    <location>
        <begin position="1"/>
        <end position="24"/>
    </location>
</feature>
<keyword evidence="2" id="KW-0732">Signal</keyword>
<evidence type="ECO:0000256" key="1">
    <source>
        <dbReference type="SAM" id="MobiDB-lite"/>
    </source>
</evidence>
<keyword evidence="4" id="KW-1185">Reference proteome</keyword>
<dbReference type="EMBL" id="SLWN01000022">
    <property type="protein sequence ID" value="TCO15395.1"/>
    <property type="molecule type" value="Genomic_DNA"/>
</dbReference>